<reference evidence="2" key="1">
    <citation type="submission" date="2017-09" db="EMBL/GenBank/DDBJ databases">
        <title>Depth-based differentiation of microbial function through sediment-hosted aquifers and enrichment of novel symbionts in the deep terrestrial subsurface.</title>
        <authorList>
            <person name="Probst A.J."/>
            <person name="Ladd B."/>
            <person name="Jarett J.K."/>
            <person name="Geller-Mcgrath D.E."/>
            <person name="Sieber C.M.K."/>
            <person name="Emerson J.B."/>
            <person name="Anantharaman K."/>
            <person name="Thomas B.C."/>
            <person name="Malmstrom R."/>
            <person name="Stieglmeier M."/>
            <person name="Klingl A."/>
            <person name="Woyke T."/>
            <person name="Ryan C.M."/>
            <person name="Banfield J.F."/>
        </authorList>
    </citation>
    <scope>NUCLEOTIDE SEQUENCE [LARGE SCALE GENOMIC DNA]</scope>
</reference>
<evidence type="ECO:0000313" key="1">
    <source>
        <dbReference type="EMBL" id="PIU68572.1"/>
    </source>
</evidence>
<dbReference type="Proteomes" id="UP000229916">
    <property type="component" value="Unassembled WGS sequence"/>
</dbReference>
<organism evidence="1 2">
    <name type="scientific">candidate division WWE3 bacterium CG06_land_8_20_14_3_00_42_16</name>
    <dbReference type="NCBI Taxonomy" id="1975083"/>
    <lineage>
        <taxon>Bacteria</taxon>
        <taxon>Katanobacteria</taxon>
    </lineage>
</organism>
<comment type="caution">
    <text evidence="1">The sequence shown here is derived from an EMBL/GenBank/DDBJ whole genome shotgun (WGS) entry which is preliminary data.</text>
</comment>
<proteinExistence type="predicted"/>
<dbReference type="EMBL" id="PEWD01000067">
    <property type="protein sequence ID" value="PIU68572.1"/>
    <property type="molecule type" value="Genomic_DNA"/>
</dbReference>
<protein>
    <submittedName>
        <fullName evidence="1">Uncharacterized protein</fullName>
    </submittedName>
</protein>
<accession>A0A2M7AMG5</accession>
<gene>
    <name evidence="1" type="ORF">COS81_03520</name>
</gene>
<evidence type="ECO:0000313" key="2">
    <source>
        <dbReference type="Proteomes" id="UP000229916"/>
    </source>
</evidence>
<dbReference type="AlphaFoldDB" id="A0A2M7AMG5"/>
<sequence length="125" mass="13718">MIIIGFRHKKSPVFYSFKGRETPCLHAEVFLLGVSRNTDILPVLVKRTPKCVSARRRGTTFIIHRIGGSLISESCNGHSRPVLPALRNFGSGEVSSGSSPGDISSEVKRFCISLVYCNVKSLIVK</sequence>
<name>A0A2M7AMG5_UNCKA</name>